<sequence length="116" mass="13582">MTELLIAVLIHDEFVRPYLGDVLVVLVIYCLVRIFEPIRWRLLPIFIFLFSAVVEFSQYFDLAQLFGLARYKILRIILGSVFDWKDIGCYAVGCIILGMYELFLYPHLSGKKQPKF</sequence>
<feature type="transmembrane region" description="Helical" evidence="1">
    <location>
        <begin position="42"/>
        <end position="60"/>
    </location>
</feature>
<reference evidence="2" key="1">
    <citation type="submission" date="2021-06" db="EMBL/GenBank/DDBJ databases">
        <title>Description of novel taxa of the family Lachnospiraceae.</title>
        <authorList>
            <person name="Chaplin A.V."/>
            <person name="Sokolova S.R."/>
            <person name="Pikina A.P."/>
            <person name="Korzhanova M."/>
            <person name="Belova V."/>
            <person name="Korostin D."/>
            <person name="Efimov B.A."/>
        </authorList>
    </citation>
    <scope>NUCLEOTIDE SEQUENCE</scope>
    <source>
        <strain evidence="2">ASD5720</strain>
    </source>
</reference>
<dbReference type="Pfam" id="PF10990">
    <property type="entry name" value="DUF2809"/>
    <property type="match status" value="1"/>
</dbReference>
<keyword evidence="1" id="KW-0472">Membrane</keyword>
<dbReference type="Proteomes" id="UP000712157">
    <property type="component" value="Unassembled WGS sequence"/>
</dbReference>
<feature type="transmembrane region" description="Helical" evidence="1">
    <location>
        <begin position="18"/>
        <end position="35"/>
    </location>
</feature>
<dbReference type="EMBL" id="JAHQCW010000028">
    <property type="protein sequence ID" value="MBU9738046.1"/>
    <property type="molecule type" value="Genomic_DNA"/>
</dbReference>
<dbReference type="InterPro" id="IPR021257">
    <property type="entry name" value="DUF2809"/>
</dbReference>
<keyword evidence="1" id="KW-1133">Transmembrane helix</keyword>
<gene>
    <name evidence="2" type="ORF">KTH89_16000</name>
</gene>
<proteinExistence type="predicted"/>
<evidence type="ECO:0000256" key="1">
    <source>
        <dbReference type="SAM" id="Phobius"/>
    </source>
</evidence>
<evidence type="ECO:0000313" key="3">
    <source>
        <dbReference type="Proteomes" id="UP000712157"/>
    </source>
</evidence>
<dbReference type="AlphaFoldDB" id="A0A949NF68"/>
<keyword evidence="1" id="KW-0812">Transmembrane</keyword>
<keyword evidence="3" id="KW-1185">Reference proteome</keyword>
<feature type="transmembrane region" description="Helical" evidence="1">
    <location>
        <begin position="87"/>
        <end position="105"/>
    </location>
</feature>
<evidence type="ECO:0000313" key="2">
    <source>
        <dbReference type="EMBL" id="MBU9738046.1"/>
    </source>
</evidence>
<accession>A0A949NF68</accession>
<comment type="caution">
    <text evidence="2">The sequence shown here is derived from an EMBL/GenBank/DDBJ whole genome shotgun (WGS) entry which is preliminary data.</text>
</comment>
<organism evidence="2 3">
    <name type="scientific">Diplocloster agilis</name>
    <dbReference type="NCBI Taxonomy" id="2850323"/>
    <lineage>
        <taxon>Bacteria</taxon>
        <taxon>Bacillati</taxon>
        <taxon>Bacillota</taxon>
        <taxon>Clostridia</taxon>
        <taxon>Lachnospirales</taxon>
        <taxon>Lachnospiraceae</taxon>
        <taxon>Diplocloster</taxon>
    </lineage>
</organism>
<protein>
    <submittedName>
        <fullName evidence="2">DUF2809 domain-containing protein</fullName>
    </submittedName>
</protein>
<name>A0A949NF68_9FIRM</name>